<evidence type="ECO:0000313" key="3">
    <source>
        <dbReference type="Proteomes" id="UP000077266"/>
    </source>
</evidence>
<evidence type="ECO:0000313" key="2">
    <source>
        <dbReference type="EMBL" id="KZV89032.1"/>
    </source>
</evidence>
<feature type="compositionally biased region" description="Acidic residues" evidence="1">
    <location>
        <begin position="382"/>
        <end position="393"/>
    </location>
</feature>
<protein>
    <submittedName>
        <fullName evidence="2">Uncharacterized protein</fullName>
    </submittedName>
</protein>
<sequence length="393" mass="45206">MYRRRTIVYPVRRAKLPPGYRREKKTAARGLYPALDAIVETLKRGIKTVSTDFSRSEAWVRSQIFGGSKSARFLRATPKTRLYDAYVHHKAQELNKDLPPGEKWQLPDIKEKIRRERVNYKQRPTEEHERWIKDYEEYKEQTRREKRVNRKAEQLDATSSLKRISADLDTLHTRTGVRSVLIATRSDILFAMNPYIFSTQAAEDFFVLTFGKTLDQVVRAFEMFNIHGVNGLVTAPKNASELKHELRLLVQSRLTEAIRERYANSDTPAPLVPMNYKSYDTAIVATYRVRLIGWVVKRGKMLNPGDLSMPDARRIYDGLIAKTVYWEPVPDDESLPDVEPTQRKVRCDKDVVRGPNKRTRDREAAASAPKSKKRKPNPPSSDPEDSGSDSGSD</sequence>
<gene>
    <name evidence="2" type="ORF">EXIGLDRAFT_772109</name>
</gene>
<dbReference type="AlphaFoldDB" id="A0A165FI30"/>
<organism evidence="2 3">
    <name type="scientific">Exidia glandulosa HHB12029</name>
    <dbReference type="NCBI Taxonomy" id="1314781"/>
    <lineage>
        <taxon>Eukaryota</taxon>
        <taxon>Fungi</taxon>
        <taxon>Dikarya</taxon>
        <taxon>Basidiomycota</taxon>
        <taxon>Agaricomycotina</taxon>
        <taxon>Agaricomycetes</taxon>
        <taxon>Auriculariales</taxon>
        <taxon>Exidiaceae</taxon>
        <taxon>Exidia</taxon>
    </lineage>
</organism>
<dbReference type="Proteomes" id="UP000077266">
    <property type="component" value="Unassembled WGS sequence"/>
</dbReference>
<dbReference type="OrthoDB" id="3247681at2759"/>
<feature type="compositionally biased region" description="Basic and acidic residues" evidence="1">
    <location>
        <begin position="340"/>
        <end position="364"/>
    </location>
</feature>
<proteinExistence type="predicted"/>
<feature type="region of interest" description="Disordered" evidence="1">
    <location>
        <begin position="330"/>
        <end position="393"/>
    </location>
</feature>
<keyword evidence="3" id="KW-1185">Reference proteome</keyword>
<dbReference type="InParanoid" id="A0A165FI30"/>
<dbReference type="EMBL" id="KV426083">
    <property type="protein sequence ID" value="KZV89032.1"/>
    <property type="molecule type" value="Genomic_DNA"/>
</dbReference>
<name>A0A165FI30_EXIGL</name>
<reference evidence="2 3" key="1">
    <citation type="journal article" date="2016" name="Mol. Biol. Evol.">
        <title>Comparative Genomics of Early-Diverging Mushroom-Forming Fungi Provides Insights into the Origins of Lignocellulose Decay Capabilities.</title>
        <authorList>
            <person name="Nagy L.G."/>
            <person name="Riley R."/>
            <person name="Tritt A."/>
            <person name="Adam C."/>
            <person name="Daum C."/>
            <person name="Floudas D."/>
            <person name="Sun H."/>
            <person name="Yadav J.S."/>
            <person name="Pangilinan J."/>
            <person name="Larsson K.H."/>
            <person name="Matsuura K."/>
            <person name="Barry K."/>
            <person name="Labutti K."/>
            <person name="Kuo R."/>
            <person name="Ohm R.A."/>
            <person name="Bhattacharya S.S."/>
            <person name="Shirouzu T."/>
            <person name="Yoshinaga Y."/>
            <person name="Martin F.M."/>
            <person name="Grigoriev I.V."/>
            <person name="Hibbett D.S."/>
        </authorList>
    </citation>
    <scope>NUCLEOTIDE SEQUENCE [LARGE SCALE GENOMIC DNA]</scope>
    <source>
        <strain evidence="2 3">HHB12029</strain>
    </source>
</reference>
<evidence type="ECO:0000256" key="1">
    <source>
        <dbReference type="SAM" id="MobiDB-lite"/>
    </source>
</evidence>
<accession>A0A165FI30</accession>